<comment type="similarity">
    <text evidence="2">Belongs to the RecN family.</text>
</comment>
<proteinExistence type="inferred from homology"/>
<dbReference type="EMBL" id="LJRO01000170">
    <property type="protein sequence ID" value="KPZ01702.1"/>
    <property type="molecule type" value="Genomic_DNA"/>
</dbReference>
<dbReference type="InterPro" id="IPR004604">
    <property type="entry name" value="DNA_recomb/repair_RecN"/>
</dbReference>
<dbReference type="GO" id="GO:0005524">
    <property type="term" value="F:ATP binding"/>
    <property type="evidence" value="ECO:0007669"/>
    <property type="project" value="UniProtKB-KW"/>
</dbReference>
<dbReference type="GO" id="GO:0006310">
    <property type="term" value="P:DNA recombination"/>
    <property type="evidence" value="ECO:0007669"/>
    <property type="project" value="InterPro"/>
</dbReference>
<evidence type="ECO:0000256" key="6">
    <source>
        <dbReference type="ARBA" id="ARBA00022840"/>
    </source>
</evidence>
<comment type="caution">
    <text evidence="9">The sequence shown here is derived from an EMBL/GenBank/DDBJ whole genome shotgun (WGS) entry which is preliminary data.</text>
</comment>
<gene>
    <name evidence="9" type="ORF">ALO43_200036</name>
</gene>
<dbReference type="PANTHER" id="PTHR11059:SF0">
    <property type="entry name" value="DNA REPAIR PROTEIN RECN"/>
    <property type="match status" value="1"/>
</dbReference>
<dbReference type="SUPFAM" id="SSF52540">
    <property type="entry name" value="P-loop containing nucleoside triphosphate hydrolases"/>
    <property type="match status" value="1"/>
</dbReference>
<dbReference type="GO" id="GO:0009432">
    <property type="term" value="P:SOS response"/>
    <property type="evidence" value="ECO:0007669"/>
    <property type="project" value="TreeGrafter"/>
</dbReference>
<keyword evidence="7" id="KW-0234">DNA repair</keyword>
<keyword evidence="5" id="KW-0227">DNA damage</keyword>
<dbReference type="Proteomes" id="UP000050523">
    <property type="component" value="Unassembled WGS sequence"/>
</dbReference>
<evidence type="ECO:0000256" key="8">
    <source>
        <dbReference type="ARBA" id="ARBA00033408"/>
    </source>
</evidence>
<evidence type="ECO:0000313" key="10">
    <source>
        <dbReference type="Proteomes" id="UP000050523"/>
    </source>
</evidence>
<dbReference type="GO" id="GO:0006281">
    <property type="term" value="P:DNA repair"/>
    <property type="evidence" value="ECO:0007669"/>
    <property type="project" value="UniProtKB-KW"/>
</dbReference>
<evidence type="ECO:0000256" key="5">
    <source>
        <dbReference type="ARBA" id="ARBA00022763"/>
    </source>
</evidence>
<evidence type="ECO:0000313" key="9">
    <source>
        <dbReference type="EMBL" id="KPZ01702.1"/>
    </source>
</evidence>
<name>A0AA40P4X0_9PSED</name>
<protein>
    <recommendedName>
        <fullName evidence="3">DNA repair protein RecN</fullName>
    </recommendedName>
    <alternativeName>
        <fullName evidence="8">Recombination protein N</fullName>
    </alternativeName>
</protein>
<sequence>MPTLVFDEVDVGIGGPTAEIVGQLLRRLGERGQVMTVTHLPQVAAQGHQHLFVHKVRDNDATRTAVSKLSKTERIEEVARMLGGIDLTKESLAHAKKMVVTAKS</sequence>
<dbReference type="PANTHER" id="PTHR11059">
    <property type="entry name" value="DNA REPAIR PROTEIN RECN"/>
    <property type="match status" value="1"/>
</dbReference>
<evidence type="ECO:0000256" key="7">
    <source>
        <dbReference type="ARBA" id="ARBA00023204"/>
    </source>
</evidence>
<dbReference type="InterPro" id="IPR027417">
    <property type="entry name" value="P-loop_NTPase"/>
</dbReference>
<organism evidence="9 10">
    <name type="scientific">Pseudomonas tremae</name>
    <dbReference type="NCBI Taxonomy" id="200454"/>
    <lineage>
        <taxon>Bacteria</taxon>
        <taxon>Pseudomonadati</taxon>
        <taxon>Pseudomonadota</taxon>
        <taxon>Gammaproteobacteria</taxon>
        <taxon>Pseudomonadales</taxon>
        <taxon>Pseudomonadaceae</taxon>
        <taxon>Pseudomonas</taxon>
    </lineage>
</organism>
<evidence type="ECO:0000256" key="4">
    <source>
        <dbReference type="ARBA" id="ARBA00022741"/>
    </source>
</evidence>
<evidence type="ECO:0000256" key="1">
    <source>
        <dbReference type="ARBA" id="ARBA00003618"/>
    </source>
</evidence>
<evidence type="ECO:0000256" key="2">
    <source>
        <dbReference type="ARBA" id="ARBA00009441"/>
    </source>
</evidence>
<dbReference type="Gene3D" id="3.40.50.300">
    <property type="entry name" value="P-loop containing nucleotide triphosphate hydrolases"/>
    <property type="match status" value="1"/>
</dbReference>
<accession>A0AA40P4X0</accession>
<dbReference type="GO" id="GO:0043590">
    <property type="term" value="C:bacterial nucleoid"/>
    <property type="evidence" value="ECO:0007669"/>
    <property type="project" value="TreeGrafter"/>
</dbReference>
<reference evidence="9 10" key="1">
    <citation type="submission" date="2015-09" db="EMBL/GenBank/DDBJ databases">
        <title>Genome announcement of multiple Pseudomonas syringae strains.</title>
        <authorList>
            <person name="Thakur S."/>
            <person name="Wang P.W."/>
            <person name="Gong Y."/>
            <person name="Weir B.S."/>
            <person name="Guttman D.S."/>
        </authorList>
    </citation>
    <scope>NUCLEOTIDE SEQUENCE [LARGE SCALE GENOMIC DNA]</scope>
    <source>
        <strain evidence="9 10">ICMP9151</strain>
    </source>
</reference>
<keyword evidence="6" id="KW-0067">ATP-binding</keyword>
<evidence type="ECO:0000256" key="3">
    <source>
        <dbReference type="ARBA" id="ARBA00021315"/>
    </source>
</evidence>
<dbReference type="AlphaFoldDB" id="A0AA40P4X0"/>
<comment type="function">
    <text evidence="1">May be involved in recombinational repair of damaged DNA.</text>
</comment>
<keyword evidence="4" id="KW-0547">Nucleotide-binding</keyword>